<evidence type="ECO:0008006" key="6">
    <source>
        <dbReference type="Google" id="ProtNLM"/>
    </source>
</evidence>
<dbReference type="Proteomes" id="UP000279541">
    <property type="component" value="Chromosome"/>
</dbReference>
<feature type="signal peptide" evidence="1">
    <location>
        <begin position="1"/>
        <end position="21"/>
    </location>
</feature>
<evidence type="ECO:0000256" key="1">
    <source>
        <dbReference type="SAM" id="SignalP"/>
    </source>
</evidence>
<dbReference type="KEGG" id="cjt:EG359_02275"/>
<gene>
    <name evidence="2" type="ORF">EG359_02275</name>
    <name evidence="3" type="ORF">SAMN05421768_10671</name>
</gene>
<accession>A0A1N7IMG7</accession>
<keyword evidence="5" id="KW-1185">Reference proteome</keyword>
<name>A0A1N7IMG7_9FLAO</name>
<dbReference type="AlphaFoldDB" id="A0A1N7IMG7"/>
<dbReference type="STRING" id="112234.SAMN05421768_10671"/>
<reference evidence="2 5" key="2">
    <citation type="submission" date="2018-11" db="EMBL/GenBank/DDBJ databases">
        <title>Proposal to divide the Flavobacteriaceae and reorganize its genera based on Amino Acid Identity values calculated from whole genome sequences.</title>
        <authorList>
            <person name="Nicholson A.C."/>
            <person name="Gulvik C.A."/>
            <person name="Whitney A.M."/>
            <person name="Humrighouse B.W."/>
            <person name="Bell M."/>
            <person name="Holmes B."/>
            <person name="Steigerwalt A.G."/>
            <person name="Villarma A."/>
            <person name="Sheth M."/>
            <person name="Batra D."/>
            <person name="Pryor J."/>
            <person name="Bernardet J.-F."/>
            <person name="Hugo C."/>
            <person name="Kampfer P."/>
            <person name="Newman J."/>
            <person name="McQuiston J.R."/>
        </authorList>
    </citation>
    <scope>NUCLEOTIDE SEQUENCE [LARGE SCALE GENOMIC DNA]</scope>
    <source>
        <strain evidence="2 5">DSM 16927</strain>
    </source>
</reference>
<protein>
    <recommendedName>
        <fullName evidence="6">YD repeat-containing protein</fullName>
    </recommendedName>
</protein>
<proteinExistence type="predicted"/>
<evidence type="ECO:0000313" key="4">
    <source>
        <dbReference type="Proteomes" id="UP000186106"/>
    </source>
</evidence>
<evidence type="ECO:0000313" key="5">
    <source>
        <dbReference type="Proteomes" id="UP000279541"/>
    </source>
</evidence>
<dbReference type="Proteomes" id="UP000186106">
    <property type="component" value="Unassembled WGS sequence"/>
</dbReference>
<dbReference type="PROSITE" id="PS51257">
    <property type="entry name" value="PROKAR_LIPOPROTEIN"/>
    <property type="match status" value="1"/>
</dbReference>
<dbReference type="EMBL" id="FTNZ01000006">
    <property type="protein sequence ID" value="SIS38181.1"/>
    <property type="molecule type" value="Genomic_DNA"/>
</dbReference>
<organism evidence="3 4">
    <name type="scientific">Chryseobacterium joostei</name>
    <dbReference type="NCBI Taxonomy" id="112234"/>
    <lineage>
        <taxon>Bacteria</taxon>
        <taxon>Pseudomonadati</taxon>
        <taxon>Bacteroidota</taxon>
        <taxon>Flavobacteriia</taxon>
        <taxon>Flavobacteriales</taxon>
        <taxon>Weeksellaceae</taxon>
        <taxon>Chryseobacterium group</taxon>
        <taxon>Chryseobacterium</taxon>
    </lineage>
</organism>
<sequence length="294" mass="35202">MKISQLIFFLNFLLLFTSCNGQTNEQSKNIDFVITNDYMSERNLSFMGGPMPSNYKKGIIDSLGNCFVERYDNNNNIVEEKYYNKIGALYHTNKNFYDIKNRIEKAVEIDEFNNDTCVVKYQYTDSLNLVTHRRVTSSCKEDFLDFYYKYNEKGIKTEELLKENNVFIRKKAIQDISKNEKLIKSYDTENRLSTYVYKYNEKDLLVYEKRREWDYVIKGDYFETGQENEILYKYDKNGNWIERTTQTYCLPVKHKPTKKTNKEEPPKVKEIGVYNSENCTPEIKEKLIRKIYYK</sequence>
<feature type="chain" id="PRO_5044563502" description="YD repeat-containing protein" evidence="1">
    <location>
        <begin position="22"/>
        <end position="294"/>
    </location>
</feature>
<evidence type="ECO:0000313" key="2">
    <source>
        <dbReference type="EMBL" id="AZA98501.1"/>
    </source>
</evidence>
<evidence type="ECO:0000313" key="3">
    <source>
        <dbReference type="EMBL" id="SIS38181.1"/>
    </source>
</evidence>
<dbReference type="EMBL" id="CP033926">
    <property type="protein sequence ID" value="AZA98501.1"/>
    <property type="molecule type" value="Genomic_DNA"/>
</dbReference>
<keyword evidence="1" id="KW-0732">Signal</keyword>
<reference evidence="3 4" key="1">
    <citation type="submission" date="2017-01" db="EMBL/GenBank/DDBJ databases">
        <authorList>
            <person name="Mah S.A."/>
            <person name="Swanson W.J."/>
            <person name="Moy G.W."/>
            <person name="Vacquier V.D."/>
        </authorList>
    </citation>
    <scope>NUCLEOTIDE SEQUENCE [LARGE SCALE GENOMIC DNA]</scope>
    <source>
        <strain evidence="3 4">DSM 16927</strain>
    </source>
</reference>